<comment type="caution">
    <text evidence="2">The sequence shown here is derived from an EMBL/GenBank/DDBJ whole genome shotgun (WGS) entry which is preliminary data.</text>
</comment>
<dbReference type="Gramene" id="Jr16_17750_p1">
    <property type="protein sequence ID" value="cds.Jr16_17750_p1"/>
    <property type="gene ID" value="Jr16_17750"/>
</dbReference>
<reference evidence="2" key="1">
    <citation type="submission" date="2015-10" db="EMBL/GenBank/DDBJ databases">
        <authorList>
            <person name="Martinez-Garcia P.J."/>
            <person name="Crepeau M.W."/>
            <person name="Puiu D."/>
            <person name="Gonzalez-Ibeas D."/>
            <person name="Whalen J."/>
            <person name="Stevens K."/>
            <person name="Paul R."/>
            <person name="Butterfield T."/>
            <person name="Britton M."/>
            <person name="Reagan R."/>
            <person name="Chakraborty S."/>
            <person name="Walawage S.L."/>
            <person name="Vasquez-Gross H.A."/>
            <person name="Cardeno C."/>
            <person name="Famula R."/>
            <person name="Pratt K."/>
            <person name="Kuruganti S."/>
            <person name="Aradhya M.K."/>
            <person name="Leslie C.A."/>
            <person name="Dandekar A.M."/>
            <person name="Salzberg S.L."/>
            <person name="Wegrzyn J.L."/>
            <person name="Langley C.H."/>
            <person name="Neale D.B."/>
        </authorList>
    </citation>
    <scope>NUCLEOTIDE SEQUENCE</scope>
    <source>
        <tissue evidence="2">Leaves</tissue>
    </source>
</reference>
<evidence type="ECO:0008006" key="4">
    <source>
        <dbReference type="Google" id="ProtNLM"/>
    </source>
</evidence>
<proteinExistence type="predicted"/>
<evidence type="ECO:0000313" key="2">
    <source>
        <dbReference type="EMBL" id="KAF5443926.1"/>
    </source>
</evidence>
<dbReference type="Pfam" id="PF14223">
    <property type="entry name" value="Retrotran_gag_2"/>
    <property type="match status" value="1"/>
</dbReference>
<keyword evidence="1" id="KW-1133">Transmembrane helix</keyword>
<protein>
    <recommendedName>
        <fullName evidence="4">Retrovirus-related Pol polyprotein from transposon TNT 1-94</fullName>
    </recommendedName>
</protein>
<reference evidence="2" key="2">
    <citation type="submission" date="2020-03" db="EMBL/GenBank/DDBJ databases">
        <title>Walnut 2.0.</title>
        <authorList>
            <person name="Marrano A."/>
            <person name="Britton M."/>
            <person name="Zimin A.V."/>
            <person name="Zaini P.A."/>
            <person name="Workman R."/>
            <person name="Puiu D."/>
            <person name="Bianco L."/>
            <person name="Allen B.J."/>
            <person name="Troggio M."/>
            <person name="Leslie C.A."/>
            <person name="Timp W."/>
            <person name="Dendekar A."/>
            <person name="Salzberg S.L."/>
            <person name="Neale D.B."/>
        </authorList>
    </citation>
    <scope>NUCLEOTIDE SEQUENCE</scope>
    <source>
        <tissue evidence="2">Leaves</tissue>
    </source>
</reference>
<dbReference type="AlphaFoldDB" id="A0A833SL91"/>
<evidence type="ECO:0000256" key="1">
    <source>
        <dbReference type="SAM" id="Phobius"/>
    </source>
</evidence>
<feature type="transmembrane region" description="Helical" evidence="1">
    <location>
        <begin position="45"/>
        <end position="68"/>
    </location>
</feature>
<feature type="non-terminal residue" evidence="2">
    <location>
        <position position="1"/>
    </location>
</feature>
<keyword evidence="1" id="KW-0812">Transmembrane</keyword>
<dbReference type="Proteomes" id="UP000619265">
    <property type="component" value="Unassembled WGS sequence"/>
</dbReference>
<dbReference type="PANTHER" id="PTHR47481">
    <property type="match status" value="1"/>
</dbReference>
<dbReference type="EMBL" id="LIHL02000016">
    <property type="protein sequence ID" value="KAF5443926.1"/>
    <property type="molecule type" value="Genomic_DNA"/>
</dbReference>
<accession>A0A833SL91</accession>
<evidence type="ECO:0000313" key="3">
    <source>
        <dbReference type="Proteomes" id="UP000619265"/>
    </source>
</evidence>
<gene>
    <name evidence="2" type="ORF">F2P56_036442</name>
</gene>
<name>A0A833SL91_JUGRE</name>
<feature type="non-terminal residue" evidence="2">
    <location>
        <position position="138"/>
    </location>
</feature>
<organism evidence="2 3">
    <name type="scientific">Juglans regia</name>
    <name type="common">English walnut</name>
    <dbReference type="NCBI Taxonomy" id="51240"/>
    <lineage>
        <taxon>Eukaryota</taxon>
        <taxon>Viridiplantae</taxon>
        <taxon>Streptophyta</taxon>
        <taxon>Embryophyta</taxon>
        <taxon>Tracheophyta</taxon>
        <taxon>Spermatophyta</taxon>
        <taxon>Magnoliopsida</taxon>
        <taxon>eudicotyledons</taxon>
        <taxon>Gunneridae</taxon>
        <taxon>Pentapetalae</taxon>
        <taxon>rosids</taxon>
        <taxon>fabids</taxon>
        <taxon>Fagales</taxon>
        <taxon>Juglandaceae</taxon>
        <taxon>Juglans</taxon>
    </lineage>
</organism>
<sequence>SQFLPFLNNNDLLGFLEGSTPVRERFNADNSPNPSYIAWYKKDQALLGIILSSISHNLVAFVYGLNTFKQVWTALKMRFFSQSRSRIAYMKRQLQTITQGSRNCSAYLEKANSIVDQLATLGKPIDDQDLISYLLGGL</sequence>
<keyword evidence="1" id="KW-0472">Membrane</keyword>
<dbReference type="PANTHER" id="PTHR47481:SF22">
    <property type="entry name" value="RETROTRANSPOSON GAG DOMAIN-CONTAINING PROTEIN"/>
    <property type="match status" value="1"/>
</dbReference>